<dbReference type="AlphaFoldDB" id="A0A839N856"/>
<evidence type="ECO:0000313" key="12">
    <source>
        <dbReference type="Proteomes" id="UP000559182"/>
    </source>
</evidence>
<dbReference type="PANTHER" id="PTHR43427">
    <property type="entry name" value="CHLORIDE CHANNEL PROTEIN CLC-E"/>
    <property type="match status" value="1"/>
</dbReference>
<evidence type="ECO:0000256" key="2">
    <source>
        <dbReference type="ARBA" id="ARBA00022448"/>
    </source>
</evidence>
<name>A0A839N856_9MICO</name>
<feature type="transmembrane region" description="Helical" evidence="10">
    <location>
        <begin position="250"/>
        <end position="269"/>
    </location>
</feature>
<keyword evidence="4 10" id="KW-1133">Transmembrane helix</keyword>
<dbReference type="PRINTS" id="PR00762">
    <property type="entry name" value="CLCHANNEL"/>
</dbReference>
<dbReference type="Pfam" id="PF00654">
    <property type="entry name" value="Voltage_CLC"/>
    <property type="match status" value="1"/>
</dbReference>
<keyword evidence="3 10" id="KW-0812">Transmembrane</keyword>
<evidence type="ECO:0000256" key="3">
    <source>
        <dbReference type="ARBA" id="ARBA00022692"/>
    </source>
</evidence>
<keyword evidence="12" id="KW-1185">Reference proteome</keyword>
<comment type="subcellular location">
    <subcellularLocation>
        <location evidence="1">Membrane</location>
        <topology evidence="1">Multi-pass membrane protein</topology>
    </subcellularLocation>
</comment>
<dbReference type="GO" id="GO:0034707">
    <property type="term" value="C:chloride channel complex"/>
    <property type="evidence" value="ECO:0007669"/>
    <property type="project" value="UniProtKB-KW"/>
</dbReference>
<feature type="transmembrane region" description="Helical" evidence="10">
    <location>
        <begin position="211"/>
        <end position="230"/>
    </location>
</feature>
<keyword evidence="7" id="KW-0869">Chloride channel</keyword>
<dbReference type="RefSeq" id="WP_183319666.1">
    <property type="nucleotide sequence ID" value="NZ_JACHVQ010000001.1"/>
</dbReference>
<evidence type="ECO:0000256" key="9">
    <source>
        <dbReference type="ARBA" id="ARBA00023303"/>
    </source>
</evidence>
<dbReference type="Gene3D" id="1.10.3080.10">
    <property type="entry name" value="Clc chloride channel"/>
    <property type="match status" value="1"/>
</dbReference>
<dbReference type="InterPro" id="IPR014743">
    <property type="entry name" value="Cl-channel_core"/>
</dbReference>
<feature type="transmembrane region" description="Helical" evidence="10">
    <location>
        <begin position="276"/>
        <end position="297"/>
    </location>
</feature>
<feature type="transmembrane region" description="Helical" evidence="10">
    <location>
        <begin position="48"/>
        <end position="67"/>
    </location>
</feature>
<dbReference type="Proteomes" id="UP000559182">
    <property type="component" value="Unassembled WGS sequence"/>
</dbReference>
<keyword evidence="8" id="KW-0868">Chloride</keyword>
<dbReference type="PANTHER" id="PTHR43427:SF6">
    <property type="entry name" value="CHLORIDE CHANNEL PROTEIN CLC-E"/>
    <property type="match status" value="1"/>
</dbReference>
<organism evidence="11 12">
    <name type="scientific">Flexivirga oryzae</name>
    <dbReference type="NCBI Taxonomy" id="1794944"/>
    <lineage>
        <taxon>Bacteria</taxon>
        <taxon>Bacillati</taxon>
        <taxon>Actinomycetota</taxon>
        <taxon>Actinomycetes</taxon>
        <taxon>Micrococcales</taxon>
        <taxon>Dermacoccaceae</taxon>
        <taxon>Flexivirga</taxon>
    </lineage>
</organism>
<comment type="caution">
    <text evidence="11">The sequence shown here is derived from an EMBL/GenBank/DDBJ whole genome shotgun (WGS) entry which is preliminary data.</text>
</comment>
<sequence>MLAILVVGVVAGVSGALLTLLLHLTQHAVFGVVGTSFAQEVREAPPLRRLLGMAVAGGVVGVAWWQLRRRFDVVTVRTALADPPARLPLRSTTLDAVTQIVAVGAGASLGREGAPRQLAAALAEVISARLGLDAQHRRVLLGCAAGAGLAALYNAPVAGGLFTVEIVLATVDYVAISAAGLSSCIAVVVAWPVVGRSAIYQLGTHTTAPGVWLWAVLAGPICTVAGRGFVRLMDVARRGGPQRPTRVLPLHVTGAMAVVGAVAMVLPGVTGNGKSVLEALVGRGGLSAGVLVALLIAKPLVTALCLRGGLVGGLITPSMATGGSLGALVAVLLGHTQGGVTMIVCAMVGAAAMLATTQRAPVMAGAFMLEISQSPPALWAPVAIAVCGVWLTNRWWPARK</sequence>
<dbReference type="EMBL" id="JACHVQ010000001">
    <property type="protein sequence ID" value="MBB2891395.1"/>
    <property type="molecule type" value="Genomic_DNA"/>
</dbReference>
<evidence type="ECO:0000256" key="1">
    <source>
        <dbReference type="ARBA" id="ARBA00004141"/>
    </source>
</evidence>
<protein>
    <submittedName>
        <fullName evidence="11">H+/Cl- antiporter ClcA</fullName>
    </submittedName>
</protein>
<feature type="transmembrane region" description="Helical" evidence="10">
    <location>
        <begin position="174"/>
        <end position="199"/>
    </location>
</feature>
<keyword evidence="9" id="KW-0407">Ion channel</keyword>
<evidence type="ECO:0000313" key="11">
    <source>
        <dbReference type="EMBL" id="MBB2891395.1"/>
    </source>
</evidence>
<dbReference type="SUPFAM" id="SSF81340">
    <property type="entry name" value="Clc chloride channel"/>
    <property type="match status" value="1"/>
</dbReference>
<feature type="transmembrane region" description="Helical" evidence="10">
    <location>
        <begin position="309"/>
        <end position="333"/>
    </location>
</feature>
<dbReference type="InterPro" id="IPR050368">
    <property type="entry name" value="ClC-type_chloride_channel"/>
</dbReference>
<feature type="transmembrane region" description="Helical" evidence="10">
    <location>
        <begin position="377"/>
        <end position="396"/>
    </location>
</feature>
<evidence type="ECO:0000256" key="8">
    <source>
        <dbReference type="ARBA" id="ARBA00023214"/>
    </source>
</evidence>
<feature type="transmembrane region" description="Helical" evidence="10">
    <location>
        <begin position="340"/>
        <end position="357"/>
    </location>
</feature>
<dbReference type="GO" id="GO:0005254">
    <property type="term" value="F:chloride channel activity"/>
    <property type="evidence" value="ECO:0007669"/>
    <property type="project" value="UniProtKB-KW"/>
</dbReference>
<evidence type="ECO:0000256" key="7">
    <source>
        <dbReference type="ARBA" id="ARBA00023173"/>
    </source>
</evidence>
<dbReference type="InterPro" id="IPR001807">
    <property type="entry name" value="ClC"/>
</dbReference>
<keyword evidence="5" id="KW-0406">Ion transport</keyword>
<feature type="transmembrane region" description="Helical" evidence="10">
    <location>
        <begin position="139"/>
        <end position="162"/>
    </location>
</feature>
<evidence type="ECO:0000256" key="4">
    <source>
        <dbReference type="ARBA" id="ARBA00022989"/>
    </source>
</evidence>
<accession>A0A839N856</accession>
<gene>
    <name evidence="11" type="ORF">FHU39_001379</name>
</gene>
<keyword evidence="2" id="KW-0813">Transport</keyword>
<keyword evidence="6 10" id="KW-0472">Membrane</keyword>
<proteinExistence type="predicted"/>
<reference evidence="11 12" key="1">
    <citation type="submission" date="2020-08" db="EMBL/GenBank/DDBJ databases">
        <title>Sequencing the genomes of 1000 actinobacteria strains.</title>
        <authorList>
            <person name="Klenk H.-P."/>
        </authorList>
    </citation>
    <scope>NUCLEOTIDE SEQUENCE [LARGE SCALE GENOMIC DNA]</scope>
    <source>
        <strain evidence="11 12">DSM 105369</strain>
    </source>
</reference>
<evidence type="ECO:0000256" key="5">
    <source>
        <dbReference type="ARBA" id="ARBA00023065"/>
    </source>
</evidence>
<evidence type="ECO:0000256" key="10">
    <source>
        <dbReference type="SAM" id="Phobius"/>
    </source>
</evidence>
<evidence type="ECO:0000256" key="6">
    <source>
        <dbReference type="ARBA" id="ARBA00023136"/>
    </source>
</evidence>